<keyword evidence="1" id="KW-0479">Metal-binding</keyword>
<dbReference type="PANTHER" id="PTHR32027">
    <property type="entry name" value="CYTOSINE DEAMINASE"/>
    <property type="match status" value="1"/>
</dbReference>
<dbReference type="Pfam" id="PF07969">
    <property type="entry name" value="Amidohydro_3"/>
    <property type="match status" value="1"/>
</dbReference>
<evidence type="ECO:0000256" key="1">
    <source>
        <dbReference type="ARBA" id="ARBA00022723"/>
    </source>
</evidence>
<dbReference type="GO" id="GO:0046872">
    <property type="term" value="F:metal ion binding"/>
    <property type="evidence" value="ECO:0007669"/>
    <property type="project" value="UniProtKB-KW"/>
</dbReference>
<dbReference type="RefSeq" id="WP_092706647.1">
    <property type="nucleotide sequence ID" value="NZ_FMAG01000001.1"/>
</dbReference>
<dbReference type="PANTHER" id="PTHR32027:SF9">
    <property type="entry name" value="BLL3847 PROTEIN"/>
    <property type="match status" value="1"/>
</dbReference>
<dbReference type="InterPro" id="IPR052349">
    <property type="entry name" value="Metallo-hydrolase_Enzymes"/>
</dbReference>
<evidence type="ECO:0000256" key="2">
    <source>
        <dbReference type="ARBA" id="ARBA00022801"/>
    </source>
</evidence>
<organism evidence="4 5">
    <name type="scientific">Rhizobium multihospitium</name>
    <dbReference type="NCBI Taxonomy" id="410764"/>
    <lineage>
        <taxon>Bacteria</taxon>
        <taxon>Pseudomonadati</taxon>
        <taxon>Pseudomonadota</taxon>
        <taxon>Alphaproteobacteria</taxon>
        <taxon>Hyphomicrobiales</taxon>
        <taxon>Rhizobiaceae</taxon>
        <taxon>Rhizobium/Agrobacterium group</taxon>
        <taxon>Rhizobium</taxon>
    </lineage>
</organism>
<evidence type="ECO:0000259" key="3">
    <source>
        <dbReference type="Pfam" id="PF07969"/>
    </source>
</evidence>
<proteinExistence type="predicted"/>
<protein>
    <submittedName>
        <fullName evidence="4">Cytosine deaminase</fullName>
    </submittedName>
</protein>
<name>A0A1C3U3Q9_9HYPH</name>
<keyword evidence="5" id="KW-1185">Reference proteome</keyword>
<evidence type="ECO:0000313" key="5">
    <source>
        <dbReference type="Proteomes" id="UP000199101"/>
    </source>
</evidence>
<accession>A0A1C3U3Q9</accession>
<dbReference type="GO" id="GO:0019239">
    <property type="term" value="F:deaminase activity"/>
    <property type="evidence" value="ECO:0007669"/>
    <property type="project" value="UniProtKB-ARBA"/>
</dbReference>
<gene>
    <name evidence="4" type="ORF">GA0061103_1459</name>
</gene>
<dbReference type="FunFam" id="3.20.20.140:FF:000019">
    <property type="entry name" value="Cytosine deaminase"/>
    <property type="match status" value="1"/>
</dbReference>
<dbReference type="CDD" id="cd01293">
    <property type="entry name" value="Bact_CD"/>
    <property type="match status" value="1"/>
</dbReference>
<keyword evidence="2" id="KW-0378">Hydrolase</keyword>
<feature type="domain" description="Amidohydrolase 3" evidence="3">
    <location>
        <begin position="80"/>
        <end position="400"/>
    </location>
</feature>
<dbReference type="SUPFAM" id="SSF51338">
    <property type="entry name" value="Composite domain of metallo-dependent hydrolases"/>
    <property type="match status" value="1"/>
</dbReference>
<evidence type="ECO:0000313" key="4">
    <source>
        <dbReference type="EMBL" id="SCB10141.1"/>
    </source>
</evidence>
<dbReference type="InterPro" id="IPR013108">
    <property type="entry name" value="Amidohydro_3"/>
</dbReference>
<dbReference type="InterPro" id="IPR011059">
    <property type="entry name" value="Metal-dep_hydrolase_composite"/>
</dbReference>
<dbReference type="Proteomes" id="UP000199101">
    <property type="component" value="Unassembled WGS sequence"/>
</dbReference>
<dbReference type="Gene3D" id="2.30.40.10">
    <property type="entry name" value="Urease, subunit C, domain 1"/>
    <property type="match status" value="1"/>
</dbReference>
<reference evidence="5" key="1">
    <citation type="submission" date="2016-08" db="EMBL/GenBank/DDBJ databases">
        <authorList>
            <person name="Varghese N."/>
            <person name="Submissions Spin"/>
        </authorList>
    </citation>
    <scope>NUCLEOTIDE SEQUENCE [LARGE SCALE GENOMIC DNA]</scope>
    <source>
        <strain evidence="5">HAMBI 2975</strain>
    </source>
</reference>
<dbReference type="OrthoDB" id="9815027at2"/>
<dbReference type="InterPro" id="IPR032466">
    <property type="entry name" value="Metal_Hydrolase"/>
</dbReference>
<sequence length="414" mass="44939">MNTVEPPLDLVIRNIRVEEDGNLVDIAVRGERIVAIGPDIRCDAISDVDGKGSFAFGGFADTHIHLDKACILDRCTICEGMLAEAVRETAKAKAGFEESDVYARAARIVEKAISHGTTRMRTFVEIDPRAGFRSFEAIKRIRRDYAFAVDIEICAFAQDGLTNEPQTYDMLDTALADGADLVGGCPYTDSSPSRHVDMIFALASKHNVPVDFHLDFSLDPDRTDLPEVIDATLRHGWQGRVSIGHVTNLSAMPSARILAIADNLAEARIALSVLPATDLFLMGRGHDRLVPRGVAPAHLLAKRGVVTSIATNNILNPFTPYGDASLIRMANLYANVAQLARDDEMALVFDMVSEMAASQLNGSARLQAGGEATIVLLDSPGPRAAVREIARVIAGWKRGRKSFDNGRPMLHKAI</sequence>
<dbReference type="Gene3D" id="3.20.20.140">
    <property type="entry name" value="Metal-dependent hydrolases"/>
    <property type="match status" value="1"/>
</dbReference>
<dbReference type="AlphaFoldDB" id="A0A1C3U3Q9"/>
<dbReference type="EMBL" id="FMAG01000001">
    <property type="protein sequence ID" value="SCB10141.1"/>
    <property type="molecule type" value="Genomic_DNA"/>
</dbReference>
<dbReference type="SUPFAM" id="SSF51556">
    <property type="entry name" value="Metallo-dependent hydrolases"/>
    <property type="match status" value="1"/>
</dbReference>
<dbReference type="GO" id="GO:0016814">
    <property type="term" value="F:hydrolase activity, acting on carbon-nitrogen (but not peptide) bonds, in cyclic amidines"/>
    <property type="evidence" value="ECO:0007669"/>
    <property type="project" value="TreeGrafter"/>
</dbReference>
<dbReference type="STRING" id="410764.GA0061103_1459"/>